<dbReference type="SUPFAM" id="SSF161098">
    <property type="entry name" value="MetI-like"/>
    <property type="match status" value="1"/>
</dbReference>
<organism evidence="10 11">
    <name type="scientific">Halosimplex aquaticum</name>
    <dbReference type="NCBI Taxonomy" id="3026162"/>
    <lineage>
        <taxon>Archaea</taxon>
        <taxon>Methanobacteriati</taxon>
        <taxon>Methanobacteriota</taxon>
        <taxon>Stenosarchaea group</taxon>
        <taxon>Halobacteria</taxon>
        <taxon>Halobacteriales</taxon>
        <taxon>Haloarculaceae</taxon>
        <taxon>Halosimplex</taxon>
    </lineage>
</organism>
<dbReference type="AlphaFoldDB" id="A0ABD5Y6X4"/>
<feature type="transmembrane region" description="Helical" evidence="8">
    <location>
        <begin position="251"/>
        <end position="274"/>
    </location>
</feature>
<dbReference type="GeneID" id="78821566"/>
<evidence type="ECO:0000256" key="4">
    <source>
        <dbReference type="ARBA" id="ARBA00022475"/>
    </source>
</evidence>
<dbReference type="PANTHER" id="PTHR42929:SF1">
    <property type="entry name" value="INNER MEMBRANE ABC TRANSPORTER PERMEASE PROTEIN YDCU-RELATED"/>
    <property type="match status" value="1"/>
</dbReference>
<keyword evidence="6 8" id="KW-1133">Transmembrane helix</keyword>
<evidence type="ECO:0000256" key="5">
    <source>
        <dbReference type="ARBA" id="ARBA00022692"/>
    </source>
</evidence>
<dbReference type="Proteomes" id="UP001596432">
    <property type="component" value="Unassembled WGS sequence"/>
</dbReference>
<evidence type="ECO:0000256" key="7">
    <source>
        <dbReference type="ARBA" id="ARBA00023136"/>
    </source>
</evidence>
<dbReference type="CDD" id="cd06261">
    <property type="entry name" value="TM_PBP2"/>
    <property type="match status" value="1"/>
</dbReference>
<dbReference type="InterPro" id="IPR000515">
    <property type="entry name" value="MetI-like"/>
</dbReference>
<feature type="transmembrane region" description="Helical" evidence="8">
    <location>
        <begin position="145"/>
        <end position="168"/>
    </location>
</feature>
<dbReference type="Gene3D" id="1.10.3720.10">
    <property type="entry name" value="MetI-like"/>
    <property type="match status" value="1"/>
</dbReference>
<evidence type="ECO:0000256" key="8">
    <source>
        <dbReference type="RuleBase" id="RU363032"/>
    </source>
</evidence>
<dbReference type="RefSeq" id="WP_274322343.1">
    <property type="nucleotide sequence ID" value="NZ_CP118158.1"/>
</dbReference>
<gene>
    <name evidence="10" type="ORF">ACFQMA_15635</name>
</gene>
<proteinExistence type="inferred from homology"/>
<sequence>MAADEATDGIRGRLAPVADAAGTAARGGVERLPDPAERLVLPRTERDRERRRIAALCAPFLVLATVAGLYPLSEMFRISVSEAKYVTEGFSLSAYRRLVTDPHLRASAVNTLWFSLATTVVSLGVATATAHALEKYDLPFRGALVTLLSFPISLPGIVAAFMIIVLFGNSGLVTNLAAWFTGRSNLDLAIATSVGGLFVAYCYSMVPRALLLLRGSYAEVNERTEEAARSLGATPARTFYHVTLPQIKPGLIGAFILTFRTALAIFGTVLILRALRVWTYEIDYALSAGSGFDIQLASAMAAVWFAFVLGFTALGLRYTSAEVGL</sequence>
<dbReference type="PROSITE" id="PS50928">
    <property type="entry name" value="ABC_TM1"/>
    <property type="match status" value="1"/>
</dbReference>
<feature type="domain" description="ABC transmembrane type-1" evidence="9">
    <location>
        <begin position="108"/>
        <end position="315"/>
    </location>
</feature>
<evidence type="ECO:0000313" key="11">
    <source>
        <dbReference type="Proteomes" id="UP001596432"/>
    </source>
</evidence>
<comment type="similarity">
    <text evidence="2">Belongs to the binding-protein-dependent transport system permease family. CysTW subfamily.</text>
</comment>
<protein>
    <submittedName>
        <fullName evidence="10">ABC transporter permease</fullName>
    </submittedName>
</protein>
<keyword evidence="3 8" id="KW-0813">Transport</keyword>
<evidence type="ECO:0000259" key="9">
    <source>
        <dbReference type="PROSITE" id="PS50928"/>
    </source>
</evidence>
<evidence type="ECO:0000256" key="3">
    <source>
        <dbReference type="ARBA" id="ARBA00022448"/>
    </source>
</evidence>
<evidence type="ECO:0000256" key="1">
    <source>
        <dbReference type="ARBA" id="ARBA00004651"/>
    </source>
</evidence>
<keyword evidence="5 8" id="KW-0812">Transmembrane</keyword>
<feature type="transmembrane region" description="Helical" evidence="8">
    <location>
        <begin position="112"/>
        <end position="133"/>
    </location>
</feature>
<feature type="transmembrane region" description="Helical" evidence="8">
    <location>
        <begin position="188"/>
        <end position="206"/>
    </location>
</feature>
<dbReference type="PANTHER" id="PTHR42929">
    <property type="entry name" value="INNER MEMBRANE ABC TRANSPORTER PERMEASE PROTEIN YDCU-RELATED-RELATED"/>
    <property type="match status" value="1"/>
</dbReference>
<dbReference type="EMBL" id="JBHTAS010000001">
    <property type="protein sequence ID" value="MFC7141257.1"/>
    <property type="molecule type" value="Genomic_DNA"/>
</dbReference>
<dbReference type="InterPro" id="IPR035906">
    <property type="entry name" value="MetI-like_sf"/>
</dbReference>
<name>A0ABD5Y6X4_9EURY</name>
<keyword evidence="11" id="KW-1185">Reference proteome</keyword>
<dbReference type="GO" id="GO:0005886">
    <property type="term" value="C:plasma membrane"/>
    <property type="evidence" value="ECO:0007669"/>
    <property type="project" value="UniProtKB-SubCell"/>
</dbReference>
<evidence type="ECO:0000313" key="10">
    <source>
        <dbReference type="EMBL" id="MFC7141257.1"/>
    </source>
</evidence>
<feature type="transmembrane region" description="Helical" evidence="8">
    <location>
        <begin position="294"/>
        <end position="316"/>
    </location>
</feature>
<dbReference type="Pfam" id="PF00528">
    <property type="entry name" value="BPD_transp_1"/>
    <property type="match status" value="1"/>
</dbReference>
<comment type="subcellular location">
    <subcellularLocation>
        <location evidence="1 8">Cell membrane</location>
        <topology evidence="1 8">Multi-pass membrane protein</topology>
    </subcellularLocation>
</comment>
<evidence type="ECO:0000256" key="6">
    <source>
        <dbReference type="ARBA" id="ARBA00022989"/>
    </source>
</evidence>
<comment type="caution">
    <text evidence="10">The sequence shown here is derived from an EMBL/GenBank/DDBJ whole genome shotgun (WGS) entry which is preliminary data.</text>
</comment>
<keyword evidence="7 8" id="KW-0472">Membrane</keyword>
<accession>A0ABD5Y6X4</accession>
<keyword evidence="4" id="KW-1003">Cell membrane</keyword>
<feature type="transmembrane region" description="Helical" evidence="8">
    <location>
        <begin position="53"/>
        <end position="72"/>
    </location>
</feature>
<evidence type="ECO:0000256" key="2">
    <source>
        <dbReference type="ARBA" id="ARBA00007069"/>
    </source>
</evidence>
<reference evidence="10 11" key="1">
    <citation type="journal article" date="2019" name="Int. J. Syst. Evol. Microbiol.">
        <title>The Global Catalogue of Microorganisms (GCM) 10K type strain sequencing project: providing services to taxonomists for standard genome sequencing and annotation.</title>
        <authorList>
            <consortium name="The Broad Institute Genomics Platform"/>
            <consortium name="The Broad Institute Genome Sequencing Center for Infectious Disease"/>
            <person name="Wu L."/>
            <person name="Ma J."/>
        </authorList>
    </citation>
    <scope>NUCLEOTIDE SEQUENCE [LARGE SCALE GENOMIC DNA]</scope>
    <source>
        <strain evidence="10 11">XZYJT29</strain>
    </source>
</reference>